<evidence type="ECO:0000313" key="2">
    <source>
        <dbReference type="Proteomes" id="UP001207468"/>
    </source>
</evidence>
<organism evidence="1 2">
    <name type="scientific">Russula earlei</name>
    <dbReference type="NCBI Taxonomy" id="71964"/>
    <lineage>
        <taxon>Eukaryota</taxon>
        <taxon>Fungi</taxon>
        <taxon>Dikarya</taxon>
        <taxon>Basidiomycota</taxon>
        <taxon>Agaricomycotina</taxon>
        <taxon>Agaricomycetes</taxon>
        <taxon>Russulales</taxon>
        <taxon>Russulaceae</taxon>
        <taxon>Russula</taxon>
    </lineage>
</organism>
<comment type="caution">
    <text evidence="1">The sequence shown here is derived from an EMBL/GenBank/DDBJ whole genome shotgun (WGS) entry which is preliminary data.</text>
</comment>
<protein>
    <submittedName>
        <fullName evidence="1">Uncharacterized protein</fullName>
    </submittedName>
</protein>
<dbReference type="EMBL" id="JAGFNK010000095">
    <property type="protein sequence ID" value="KAI9508327.1"/>
    <property type="molecule type" value="Genomic_DNA"/>
</dbReference>
<dbReference type="Proteomes" id="UP001207468">
    <property type="component" value="Unassembled WGS sequence"/>
</dbReference>
<accession>A0ACC0UA25</accession>
<gene>
    <name evidence="1" type="ORF">F5148DRAFT_1197354</name>
</gene>
<proteinExistence type="predicted"/>
<sequence>MFLFTNIVIYAILLQVVHALPLDERIVIAPHITSPNADTVWTPGSDELVTWDTSIIPPNGNFTGTLFLGFQTAGSENLDVAHPLADGFSLRDGSVHVTCPTVSAGNNYIVVLMGDSGNTSPQFTVASTSNSSVPSASSTLPTSPLPASTASSSSSLMNPAPASNPPAPTSTFYVTPLAVTSPAVHTTSSTPLGGTVGPSASAASISPAAVPKGNNAIPRTLNAGVMLACAVVTGVTIFS</sequence>
<reference evidence="1" key="1">
    <citation type="submission" date="2021-03" db="EMBL/GenBank/DDBJ databases">
        <title>Evolutionary priming and transition to the ectomycorrhizal habit in an iconic lineage of mushroom-forming fungi: is preadaptation a requirement?</title>
        <authorList>
            <consortium name="DOE Joint Genome Institute"/>
            <person name="Looney B.P."/>
            <person name="Miyauchi S."/>
            <person name="Morin E."/>
            <person name="Drula E."/>
            <person name="Courty P.E."/>
            <person name="Chicoki N."/>
            <person name="Fauchery L."/>
            <person name="Kohler A."/>
            <person name="Kuo A."/>
            <person name="LaButti K."/>
            <person name="Pangilinan J."/>
            <person name="Lipzen A."/>
            <person name="Riley R."/>
            <person name="Andreopoulos W."/>
            <person name="He G."/>
            <person name="Johnson J."/>
            <person name="Barry K.W."/>
            <person name="Grigoriev I.V."/>
            <person name="Nagy L."/>
            <person name="Hibbett D."/>
            <person name="Henrissat B."/>
            <person name="Matheny P.B."/>
            <person name="Labbe J."/>
            <person name="Martin A.F."/>
        </authorList>
    </citation>
    <scope>NUCLEOTIDE SEQUENCE</scope>
    <source>
        <strain evidence="1">BPL698</strain>
    </source>
</reference>
<keyword evidence="2" id="KW-1185">Reference proteome</keyword>
<evidence type="ECO:0000313" key="1">
    <source>
        <dbReference type="EMBL" id="KAI9508327.1"/>
    </source>
</evidence>
<name>A0ACC0UA25_9AGAM</name>